<sequence>MTQTRIFLLPEHQPALQTRNDTQRPLYAPHARTRNSEFTEATATSSRQQRR</sequence>
<dbReference type="Gramene" id="PGSC0003DMT400056309">
    <property type="protein sequence ID" value="PGSC0003DMT400056309"/>
    <property type="gene ID" value="PGSC0003DMG400021875"/>
</dbReference>
<dbReference type="Proteomes" id="UP000011115">
    <property type="component" value="Unassembled WGS sequence"/>
</dbReference>
<proteinExistence type="predicted"/>
<keyword evidence="3" id="KW-1185">Reference proteome</keyword>
<evidence type="ECO:0000313" key="2">
    <source>
        <dbReference type="EnsemblPlants" id="PGSC0003DMT400056309"/>
    </source>
</evidence>
<name>M1BZ97_SOLTU</name>
<evidence type="ECO:0000256" key="1">
    <source>
        <dbReference type="SAM" id="MobiDB-lite"/>
    </source>
</evidence>
<reference evidence="3" key="1">
    <citation type="journal article" date="2011" name="Nature">
        <title>Genome sequence and analysis of the tuber crop potato.</title>
        <authorList>
            <consortium name="The Potato Genome Sequencing Consortium"/>
        </authorList>
    </citation>
    <scope>NUCLEOTIDE SEQUENCE [LARGE SCALE GENOMIC DNA]</scope>
    <source>
        <strain evidence="3">cv. DM1-3 516 R44</strain>
    </source>
</reference>
<accession>M1BZ97</accession>
<feature type="region of interest" description="Disordered" evidence="1">
    <location>
        <begin position="1"/>
        <end position="51"/>
    </location>
</feature>
<dbReference type="EnsemblPlants" id="PGSC0003DMT400056309">
    <property type="protein sequence ID" value="PGSC0003DMT400056309"/>
    <property type="gene ID" value="PGSC0003DMG400021875"/>
</dbReference>
<evidence type="ECO:0000313" key="3">
    <source>
        <dbReference type="Proteomes" id="UP000011115"/>
    </source>
</evidence>
<dbReference type="AlphaFoldDB" id="M1BZ97"/>
<protein>
    <submittedName>
        <fullName evidence="2">Uncharacterized protein</fullName>
    </submittedName>
</protein>
<feature type="compositionally biased region" description="Polar residues" evidence="1">
    <location>
        <begin position="36"/>
        <end position="51"/>
    </location>
</feature>
<organism evidence="2 3">
    <name type="scientific">Solanum tuberosum</name>
    <name type="common">Potato</name>
    <dbReference type="NCBI Taxonomy" id="4113"/>
    <lineage>
        <taxon>Eukaryota</taxon>
        <taxon>Viridiplantae</taxon>
        <taxon>Streptophyta</taxon>
        <taxon>Embryophyta</taxon>
        <taxon>Tracheophyta</taxon>
        <taxon>Spermatophyta</taxon>
        <taxon>Magnoliopsida</taxon>
        <taxon>eudicotyledons</taxon>
        <taxon>Gunneridae</taxon>
        <taxon>Pentapetalae</taxon>
        <taxon>asterids</taxon>
        <taxon>lamiids</taxon>
        <taxon>Solanales</taxon>
        <taxon>Solanaceae</taxon>
        <taxon>Solanoideae</taxon>
        <taxon>Solaneae</taxon>
        <taxon>Solanum</taxon>
    </lineage>
</organism>
<dbReference type="HOGENOM" id="CLU_3110239_0_0_1"/>
<reference evidence="2" key="2">
    <citation type="submission" date="2015-06" db="UniProtKB">
        <authorList>
            <consortium name="EnsemblPlants"/>
        </authorList>
    </citation>
    <scope>IDENTIFICATION</scope>
    <source>
        <strain evidence="2">DM1-3 516 R44</strain>
    </source>
</reference>